<sequence>MPNALHAADQVIALVRANEDLFRHGDGCPPELIARAETEMALSFPPSYRRLIEEFGTWETPPTEFLGVYQTPAAGEKPLGTPAYTHEDRIALGLPHHFMVLMHDDIWEVVVLDTSRPDADREYPVYAWNTGVLVGGLMERIADSCGEFALAECRQKLSWS</sequence>
<dbReference type="RefSeq" id="WP_280878438.1">
    <property type="nucleotide sequence ID" value="NZ_JARXVH010000007.1"/>
</dbReference>
<dbReference type="InterPro" id="IPR037883">
    <property type="entry name" value="Knr4/Smi1-like_sf"/>
</dbReference>
<dbReference type="SUPFAM" id="SSF160631">
    <property type="entry name" value="SMI1/KNR4-like"/>
    <property type="match status" value="1"/>
</dbReference>
<evidence type="ECO:0008006" key="3">
    <source>
        <dbReference type="Google" id="ProtNLM"/>
    </source>
</evidence>
<dbReference type="Pfam" id="PF14567">
    <property type="entry name" value="SUKH_5"/>
    <property type="match status" value="1"/>
</dbReference>
<proteinExistence type="predicted"/>
<dbReference type="Proteomes" id="UP001160499">
    <property type="component" value="Unassembled WGS sequence"/>
</dbReference>
<name>A0ABT6LMN3_9ACTN</name>
<evidence type="ECO:0000313" key="2">
    <source>
        <dbReference type="Proteomes" id="UP001160499"/>
    </source>
</evidence>
<dbReference type="EMBL" id="JARXVH010000007">
    <property type="protein sequence ID" value="MDH6217527.1"/>
    <property type="molecule type" value="Genomic_DNA"/>
</dbReference>
<organism evidence="1 2">
    <name type="scientific">Streptomyces pseudovenezuelae</name>
    <dbReference type="NCBI Taxonomy" id="67350"/>
    <lineage>
        <taxon>Bacteria</taxon>
        <taxon>Bacillati</taxon>
        <taxon>Actinomycetota</taxon>
        <taxon>Actinomycetes</taxon>
        <taxon>Kitasatosporales</taxon>
        <taxon>Streptomycetaceae</taxon>
        <taxon>Streptomyces</taxon>
        <taxon>Streptomyces aurantiacus group</taxon>
    </lineage>
</organism>
<comment type="caution">
    <text evidence="1">The sequence shown here is derived from an EMBL/GenBank/DDBJ whole genome shotgun (WGS) entry which is preliminary data.</text>
</comment>
<evidence type="ECO:0000313" key="1">
    <source>
        <dbReference type="EMBL" id="MDH6217527.1"/>
    </source>
</evidence>
<gene>
    <name evidence="1" type="ORF">M2283_004855</name>
</gene>
<protein>
    <recommendedName>
        <fullName evidence="3">Knr4/Smi1-like domain-containing protein</fullName>
    </recommendedName>
</protein>
<reference evidence="1 2" key="1">
    <citation type="submission" date="2023-04" db="EMBL/GenBank/DDBJ databases">
        <title>Forest soil microbial communities from Buena Vista Peninsula, Colon Province, Panama.</title>
        <authorList>
            <person name="Bouskill N."/>
        </authorList>
    </citation>
    <scope>NUCLEOTIDE SEQUENCE [LARGE SCALE GENOMIC DNA]</scope>
    <source>
        <strain evidence="1 2">GGS1</strain>
    </source>
</reference>
<dbReference type="Gene3D" id="3.40.1580.10">
    <property type="entry name" value="SMI1/KNR4-like"/>
    <property type="match status" value="1"/>
</dbReference>
<accession>A0ABT6LMN3</accession>
<keyword evidence="2" id="KW-1185">Reference proteome</keyword>